<reference evidence="7 8" key="1">
    <citation type="submission" date="2024-06" db="EMBL/GenBank/DDBJ databases">
        <title>Sorghum-associated microbial communities from plants grown in Nebraska, USA.</title>
        <authorList>
            <person name="Schachtman D."/>
        </authorList>
    </citation>
    <scope>NUCLEOTIDE SEQUENCE [LARGE SCALE GENOMIC DNA]</scope>
    <source>
        <strain evidence="7 8">736</strain>
    </source>
</reference>
<dbReference type="CDD" id="cd01106">
    <property type="entry name" value="HTH_TipAL-Mta"/>
    <property type="match status" value="1"/>
</dbReference>
<feature type="coiled-coil region" evidence="5">
    <location>
        <begin position="78"/>
        <end position="119"/>
    </location>
</feature>
<dbReference type="SMART" id="SM00422">
    <property type="entry name" value="HTH_MERR"/>
    <property type="match status" value="1"/>
</dbReference>
<evidence type="ECO:0000256" key="1">
    <source>
        <dbReference type="ARBA" id="ARBA00023015"/>
    </source>
</evidence>
<evidence type="ECO:0000256" key="5">
    <source>
        <dbReference type="SAM" id="Coils"/>
    </source>
</evidence>
<dbReference type="SUPFAM" id="SSF89082">
    <property type="entry name" value="Antibiotic binding domain of TipA-like multidrug resistance regulators"/>
    <property type="match status" value="1"/>
</dbReference>
<comment type="caution">
    <text evidence="7">The sequence shown here is derived from an EMBL/GenBank/DDBJ whole genome shotgun (WGS) entry which is preliminary data.</text>
</comment>
<dbReference type="Gene3D" id="1.10.490.50">
    <property type="entry name" value="Antibiotic binding domain of TipA-like multidrug resistance regulators"/>
    <property type="match status" value="1"/>
</dbReference>
<dbReference type="InterPro" id="IPR000551">
    <property type="entry name" value="MerR-type_HTH_dom"/>
</dbReference>
<sequence>MVEYAIQELANLSGVSTRTLRYYDEIDLLKPARTNEAGYRFYGQKEVDLLQQILFYRALDMKLATIQQILRAPDFQHKEALESHRIALLQRKEQLEKLLQTVEKTIQSFEEEYPMTNEEKFKGFKEKLIEDNEKQYGEEIRAKYGNDTVEASNAKMKNMTEEQFTAMQQLEQQLFERLKEAMKIGETKNDVAMEVAELHKRWLSFSWPQYSKEAHAGLVQMYVDDERFTAYYDERVTAGATQFLHDVIMIYSKN</sequence>
<dbReference type="PROSITE" id="PS50937">
    <property type="entry name" value="HTH_MERR_2"/>
    <property type="match status" value="1"/>
</dbReference>
<dbReference type="Proteomes" id="UP001549363">
    <property type="component" value="Unassembled WGS sequence"/>
</dbReference>
<evidence type="ECO:0000256" key="2">
    <source>
        <dbReference type="ARBA" id="ARBA00023125"/>
    </source>
</evidence>
<dbReference type="Pfam" id="PF07739">
    <property type="entry name" value="TipAS"/>
    <property type="match status" value="1"/>
</dbReference>
<keyword evidence="4" id="KW-0804">Transcription</keyword>
<gene>
    <name evidence="7" type="ORF">ABIA69_003224</name>
</gene>
<dbReference type="InterPro" id="IPR009061">
    <property type="entry name" value="DNA-bd_dom_put_sf"/>
</dbReference>
<dbReference type="GO" id="GO:0003677">
    <property type="term" value="F:DNA binding"/>
    <property type="evidence" value="ECO:0007669"/>
    <property type="project" value="UniProtKB-KW"/>
</dbReference>
<feature type="domain" description="HTH merR-type" evidence="6">
    <location>
        <begin position="3"/>
        <end position="72"/>
    </location>
</feature>
<dbReference type="EMBL" id="JBEPSB010000016">
    <property type="protein sequence ID" value="MET4562054.1"/>
    <property type="molecule type" value="Genomic_DNA"/>
</dbReference>
<keyword evidence="8" id="KW-1185">Reference proteome</keyword>
<keyword evidence="1" id="KW-0805">Transcription regulation</keyword>
<dbReference type="InterPro" id="IPR036244">
    <property type="entry name" value="TipA-like_antibiotic-bd"/>
</dbReference>
<keyword evidence="3" id="KW-0010">Activator</keyword>
<dbReference type="Pfam" id="PF13411">
    <property type="entry name" value="MerR_1"/>
    <property type="match status" value="1"/>
</dbReference>
<evidence type="ECO:0000313" key="7">
    <source>
        <dbReference type="EMBL" id="MET4562054.1"/>
    </source>
</evidence>
<dbReference type="Gene3D" id="1.10.1660.10">
    <property type="match status" value="1"/>
</dbReference>
<evidence type="ECO:0000313" key="8">
    <source>
        <dbReference type="Proteomes" id="UP001549363"/>
    </source>
</evidence>
<evidence type="ECO:0000256" key="3">
    <source>
        <dbReference type="ARBA" id="ARBA00023159"/>
    </source>
</evidence>
<dbReference type="PANTHER" id="PTHR30204:SF90">
    <property type="entry name" value="HTH-TYPE TRANSCRIPTIONAL ACTIVATOR MTA"/>
    <property type="match status" value="1"/>
</dbReference>
<evidence type="ECO:0000256" key="4">
    <source>
        <dbReference type="ARBA" id="ARBA00023163"/>
    </source>
</evidence>
<organism evidence="7 8">
    <name type="scientific">Lysinibacillus parviboronicapiens</name>
    <dbReference type="NCBI Taxonomy" id="436516"/>
    <lineage>
        <taxon>Bacteria</taxon>
        <taxon>Bacillati</taxon>
        <taxon>Bacillota</taxon>
        <taxon>Bacilli</taxon>
        <taxon>Bacillales</taxon>
        <taxon>Bacillaceae</taxon>
        <taxon>Lysinibacillus</taxon>
    </lineage>
</organism>
<accession>A0ABV2PN78</accession>
<keyword evidence="5" id="KW-0175">Coiled coil</keyword>
<keyword evidence="2 7" id="KW-0238">DNA-binding</keyword>
<dbReference type="SUPFAM" id="SSF46955">
    <property type="entry name" value="Putative DNA-binding domain"/>
    <property type="match status" value="1"/>
</dbReference>
<dbReference type="PANTHER" id="PTHR30204">
    <property type="entry name" value="REDOX-CYCLING DRUG-SENSING TRANSCRIPTIONAL ACTIVATOR SOXR"/>
    <property type="match status" value="1"/>
</dbReference>
<proteinExistence type="predicted"/>
<dbReference type="InterPro" id="IPR047057">
    <property type="entry name" value="MerR_fam"/>
</dbReference>
<dbReference type="InterPro" id="IPR012925">
    <property type="entry name" value="TipAS_dom"/>
</dbReference>
<protein>
    <submittedName>
        <fullName evidence="7">DNA-binding transcriptional MerR regulator</fullName>
    </submittedName>
</protein>
<evidence type="ECO:0000259" key="6">
    <source>
        <dbReference type="PROSITE" id="PS50937"/>
    </source>
</evidence>
<name>A0ABV2PN78_9BACI</name>